<dbReference type="Gene3D" id="1.20.58.340">
    <property type="entry name" value="Magnesium transport protein CorA, transmembrane region"/>
    <property type="match status" value="1"/>
</dbReference>
<accession>A0AAP0F5T0</accession>
<dbReference type="PANTHER" id="PTHR13890">
    <property type="entry name" value="RNA SPLICING PROTEIN MRS2, MITOCHONDRIAL"/>
    <property type="match status" value="1"/>
</dbReference>
<dbReference type="Proteomes" id="UP001419268">
    <property type="component" value="Unassembled WGS sequence"/>
</dbReference>
<reference evidence="3 4" key="1">
    <citation type="submission" date="2024-01" db="EMBL/GenBank/DDBJ databases">
        <title>Genome assemblies of Stephania.</title>
        <authorList>
            <person name="Yang L."/>
        </authorList>
    </citation>
    <scope>NUCLEOTIDE SEQUENCE [LARGE SCALE GENOMIC DNA]</scope>
    <source>
        <strain evidence="3">JXDWG</strain>
        <tissue evidence="3">Leaf</tissue>
    </source>
</reference>
<evidence type="ECO:0000256" key="1">
    <source>
        <dbReference type="ARBA" id="ARBA00007535"/>
    </source>
</evidence>
<dbReference type="Pfam" id="PF22099">
    <property type="entry name" value="MRS2-like"/>
    <property type="match status" value="1"/>
</dbReference>
<evidence type="ECO:0000313" key="3">
    <source>
        <dbReference type="EMBL" id="KAK9105394.1"/>
    </source>
</evidence>
<sequence>MYEFDDFEVNGGSDSEVEFEGGSPVDTLDSEQSEGSEQIEYLLTDVAETGGFQDVGVCKRLMTSTLEQEAYPALDELTSKISTLNLEHVRHIKSRLVGLFGRVQRVRDELENLLDDDMDMAEMYLTDKLARKLGENDSRNGDVDMENESIESERYATMPCAI</sequence>
<dbReference type="AlphaFoldDB" id="A0AAP0F5T0"/>
<dbReference type="PANTHER" id="PTHR13890:SF29">
    <property type="entry name" value="MAGNESIUM TRANSPORTER MRS2-F"/>
    <property type="match status" value="1"/>
</dbReference>
<dbReference type="EMBL" id="JBBNAG010000009">
    <property type="protein sequence ID" value="KAK9105394.1"/>
    <property type="molecule type" value="Genomic_DNA"/>
</dbReference>
<gene>
    <name evidence="3" type="ORF">Scep_022238</name>
</gene>
<feature type="region of interest" description="Disordered" evidence="2">
    <location>
        <begin position="1"/>
        <end position="36"/>
    </location>
</feature>
<dbReference type="InterPro" id="IPR039204">
    <property type="entry name" value="MRS2-like"/>
</dbReference>
<comment type="caution">
    <text evidence="3">The sequence shown here is derived from an EMBL/GenBank/DDBJ whole genome shotgun (WGS) entry which is preliminary data.</text>
</comment>
<evidence type="ECO:0000256" key="2">
    <source>
        <dbReference type="SAM" id="MobiDB-lite"/>
    </source>
</evidence>
<organism evidence="3 4">
    <name type="scientific">Stephania cephalantha</name>
    <dbReference type="NCBI Taxonomy" id="152367"/>
    <lineage>
        <taxon>Eukaryota</taxon>
        <taxon>Viridiplantae</taxon>
        <taxon>Streptophyta</taxon>
        <taxon>Embryophyta</taxon>
        <taxon>Tracheophyta</taxon>
        <taxon>Spermatophyta</taxon>
        <taxon>Magnoliopsida</taxon>
        <taxon>Ranunculales</taxon>
        <taxon>Menispermaceae</taxon>
        <taxon>Menispermoideae</taxon>
        <taxon>Cissampelideae</taxon>
        <taxon>Stephania</taxon>
    </lineage>
</organism>
<name>A0AAP0F5T0_9MAGN</name>
<proteinExistence type="inferred from homology"/>
<keyword evidence="4" id="KW-1185">Reference proteome</keyword>
<evidence type="ECO:0000313" key="4">
    <source>
        <dbReference type="Proteomes" id="UP001419268"/>
    </source>
</evidence>
<comment type="similarity">
    <text evidence="1">Belongs to the CorA metal ion transporter (MIT) (TC 1.A.35.5) family.</text>
</comment>
<protein>
    <submittedName>
        <fullName evidence="3">Uncharacterized protein</fullName>
    </submittedName>
</protein>
<dbReference type="GO" id="GO:0015095">
    <property type="term" value="F:magnesium ion transmembrane transporter activity"/>
    <property type="evidence" value="ECO:0007669"/>
    <property type="project" value="TreeGrafter"/>
</dbReference>